<dbReference type="GeneID" id="36590789"/>
<dbReference type="EMBL" id="KZ613782">
    <property type="protein sequence ID" value="PMD63089.1"/>
    <property type="molecule type" value="Genomic_DNA"/>
</dbReference>
<evidence type="ECO:0000256" key="1">
    <source>
        <dbReference type="SAM" id="Coils"/>
    </source>
</evidence>
<reference evidence="3 4" key="1">
    <citation type="submission" date="2016-04" db="EMBL/GenBank/DDBJ databases">
        <title>A degradative enzymes factory behind the ericoid mycorrhizal symbiosis.</title>
        <authorList>
            <consortium name="DOE Joint Genome Institute"/>
            <person name="Martino E."/>
            <person name="Morin E."/>
            <person name="Grelet G."/>
            <person name="Kuo A."/>
            <person name="Kohler A."/>
            <person name="Daghino S."/>
            <person name="Barry K."/>
            <person name="Choi C."/>
            <person name="Cichocki N."/>
            <person name="Clum A."/>
            <person name="Copeland A."/>
            <person name="Hainaut M."/>
            <person name="Haridas S."/>
            <person name="Labutti K."/>
            <person name="Lindquist E."/>
            <person name="Lipzen A."/>
            <person name="Khouja H.-R."/>
            <person name="Murat C."/>
            <person name="Ohm R."/>
            <person name="Olson A."/>
            <person name="Spatafora J."/>
            <person name="Veneault-Fourrey C."/>
            <person name="Henrissat B."/>
            <person name="Grigoriev I."/>
            <person name="Martin F."/>
            <person name="Perotto S."/>
        </authorList>
    </citation>
    <scope>NUCLEOTIDE SEQUENCE [LARGE SCALE GENOMIC DNA]</scope>
    <source>
        <strain evidence="3 4">E</strain>
    </source>
</reference>
<evidence type="ECO:0000313" key="3">
    <source>
        <dbReference type="EMBL" id="PMD63089.1"/>
    </source>
</evidence>
<dbReference type="Proteomes" id="UP000235371">
    <property type="component" value="Unassembled WGS sequence"/>
</dbReference>
<keyword evidence="4" id="KW-1185">Reference proteome</keyword>
<feature type="coiled-coil region" evidence="1">
    <location>
        <begin position="68"/>
        <end position="99"/>
    </location>
</feature>
<keyword evidence="1" id="KW-0175">Coiled coil</keyword>
<proteinExistence type="predicted"/>
<evidence type="ECO:0000256" key="2">
    <source>
        <dbReference type="SAM" id="MobiDB-lite"/>
    </source>
</evidence>
<sequence length="112" mass="13029">MFFKKLRSRSKANSKHSISRITSTSSSHGNSNRQSHSKVPEVMVTPPTNDLTERLAMHENMREGGQRSEDEERDYQLFLEQARKEEEKAERRRLAEIKAARQVNLSPWSGRM</sequence>
<protein>
    <submittedName>
        <fullName evidence="3">Uncharacterized protein</fullName>
    </submittedName>
</protein>
<accession>A0A2J6TJ93</accession>
<dbReference type="RefSeq" id="XP_024739993.1">
    <property type="nucleotide sequence ID" value="XM_024882712.1"/>
</dbReference>
<gene>
    <name evidence="3" type="ORF">K444DRAFT_626838</name>
</gene>
<dbReference type="AlphaFoldDB" id="A0A2J6TJ93"/>
<feature type="compositionally biased region" description="Basic residues" evidence="2">
    <location>
        <begin position="1"/>
        <end position="18"/>
    </location>
</feature>
<organism evidence="3 4">
    <name type="scientific">Hyaloscypha bicolor E</name>
    <dbReference type="NCBI Taxonomy" id="1095630"/>
    <lineage>
        <taxon>Eukaryota</taxon>
        <taxon>Fungi</taxon>
        <taxon>Dikarya</taxon>
        <taxon>Ascomycota</taxon>
        <taxon>Pezizomycotina</taxon>
        <taxon>Leotiomycetes</taxon>
        <taxon>Helotiales</taxon>
        <taxon>Hyaloscyphaceae</taxon>
        <taxon>Hyaloscypha</taxon>
        <taxon>Hyaloscypha bicolor</taxon>
    </lineage>
</organism>
<feature type="region of interest" description="Disordered" evidence="2">
    <location>
        <begin position="1"/>
        <end position="51"/>
    </location>
</feature>
<name>A0A2J6TJ93_9HELO</name>
<feature type="compositionally biased region" description="Low complexity" evidence="2">
    <location>
        <begin position="19"/>
        <end position="34"/>
    </location>
</feature>
<evidence type="ECO:0000313" key="4">
    <source>
        <dbReference type="Proteomes" id="UP000235371"/>
    </source>
</evidence>
<dbReference type="InParanoid" id="A0A2J6TJ93"/>